<feature type="transmembrane region" description="Helical" evidence="1">
    <location>
        <begin position="12"/>
        <end position="34"/>
    </location>
</feature>
<dbReference type="Pfam" id="PF06259">
    <property type="entry name" value="Abhydrolase_8"/>
    <property type="match status" value="1"/>
</dbReference>
<dbReference type="OrthoDB" id="5170249at2"/>
<reference evidence="4" key="1">
    <citation type="submission" date="2017-11" db="EMBL/GenBank/DDBJ databases">
        <authorList>
            <person name="Wibberg D."/>
        </authorList>
    </citation>
    <scope>NUCLEOTIDE SEQUENCE [LARGE SCALE GENOMIC DNA]</scope>
</reference>
<dbReference type="SUPFAM" id="SSF53474">
    <property type="entry name" value="alpha/beta-Hydrolases"/>
    <property type="match status" value="1"/>
</dbReference>
<evidence type="ECO:0000256" key="1">
    <source>
        <dbReference type="SAM" id="Phobius"/>
    </source>
</evidence>
<dbReference type="AlphaFoldDB" id="A0A2N9BFG8"/>
<organism evidence="3 4">
    <name type="scientific">Streptomyces chartreusis NRRL 3882</name>
    <dbReference type="NCBI Taxonomy" id="1079985"/>
    <lineage>
        <taxon>Bacteria</taxon>
        <taxon>Bacillati</taxon>
        <taxon>Actinomycetota</taxon>
        <taxon>Actinomycetes</taxon>
        <taxon>Kitasatosporales</taxon>
        <taxon>Streptomycetaceae</taxon>
        <taxon>Streptomyces</taxon>
    </lineage>
</organism>
<feature type="domain" description="DUF1023" evidence="2">
    <location>
        <begin position="157"/>
        <end position="330"/>
    </location>
</feature>
<protein>
    <recommendedName>
        <fullName evidence="2">DUF1023 domain-containing protein</fullName>
    </recommendedName>
</protein>
<evidence type="ECO:0000313" key="4">
    <source>
        <dbReference type="Proteomes" id="UP000235464"/>
    </source>
</evidence>
<proteinExistence type="predicted"/>
<keyword evidence="1" id="KW-0472">Membrane</keyword>
<gene>
    <name evidence="3" type="ORF">SCNRRL3882_5580</name>
</gene>
<name>A0A2N9BFG8_STRCX</name>
<dbReference type="EMBL" id="LT963352">
    <property type="protein sequence ID" value="SOR82128.1"/>
    <property type="molecule type" value="Genomic_DNA"/>
</dbReference>
<evidence type="ECO:0000259" key="2">
    <source>
        <dbReference type="Pfam" id="PF06259"/>
    </source>
</evidence>
<keyword evidence="1" id="KW-0812">Transmembrane</keyword>
<dbReference type="InterPro" id="IPR029058">
    <property type="entry name" value="AB_hydrolase_fold"/>
</dbReference>
<accession>A0A2N9BFG8</accession>
<dbReference type="Gene3D" id="3.40.50.1820">
    <property type="entry name" value="alpha/beta hydrolase"/>
    <property type="match status" value="1"/>
</dbReference>
<sequence length="402" mass="43089">MTSFDTTPQLNVWRALLALAVVFVMLATTGWTALRNQRGDTPLQASLSAWEHGRIGGHRLPDPQSQPTRLARFFASLTERDRASLVREYPLAVGNMNGAPVELRYRANRVALAQARKVERERMHDNRLTPAGKHEAARRMHRFDDLMEKGRHILAFDPEGSGRVAEVFGDLREADRVSVVVPGVDTNLLTFQRTQRKYSAPVGMAESLYAAERTASPATRTAVIAWADYTAPSGLGIDSATGLRAEEGAVRLNALVRALPGSTPVSLFCHSYGSVVCGVAAHSLPGRVSDIAVAGSPGMRVEKAAQLHTTARVWAMRDADDWIQDVPYLEVGGLGHGADPVSAGFGARVLSAQGAKGHAGYFEPGTASLMNFAEIGVGAYRSVHCAHEDGVCRTGLSGTAAA</sequence>
<evidence type="ECO:0000313" key="3">
    <source>
        <dbReference type="EMBL" id="SOR82128.1"/>
    </source>
</evidence>
<keyword evidence="1" id="KW-1133">Transmembrane helix</keyword>
<dbReference type="RefSeq" id="WP_010048519.1">
    <property type="nucleotide sequence ID" value="NZ_LT962942.1"/>
</dbReference>
<keyword evidence="4" id="KW-1185">Reference proteome</keyword>
<dbReference type="Proteomes" id="UP000235464">
    <property type="component" value="Chromosome I"/>
</dbReference>
<dbReference type="InterPro" id="IPR010427">
    <property type="entry name" value="DUF1023"/>
</dbReference>